<reference evidence="1 2" key="2">
    <citation type="submission" date="2024-11" db="EMBL/GenBank/DDBJ databases">
        <title>Using genomics to understand microbial adaptation to soil warming.</title>
        <authorList>
            <person name="Deangelis K.M. PhD."/>
        </authorList>
    </citation>
    <scope>NUCLEOTIDE SEQUENCE [LARGE SCALE GENOMIC DNA]</scope>
    <source>
        <strain evidence="1 2">GAS97</strain>
    </source>
</reference>
<reference evidence="1 2" key="1">
    <citation type="submission" date="2024-10" db="EMBL/GenBank/DDBJ databases">
        <authorList>
            <person name="Deangelis K."/>
            <person name="Huntemann M."/>
            <person name="Clum A."/>
            <person name="Wang J."/>
            <person name="Palaniappan K."/>
            <person name="Ritter S."/>
            <person name="Chen I.-M."/>
            <person name="Stamatis D."/>
            <person name="Reddy T."/>
            <person name="O'Malley R."/>
            <person name="Daum C."/>
            <person name="Ng V."/>
            <person name="Ivanova N."/>
            <person name="Kyrpides N."/>
            <person name="Woyke T."/>
        </authorList>
    </citation>
    <scope>NUCLEOTIDE SEQUENCE [LARGE SCALE GENOMIC DNA]</scope>
    <source>
        <strain evidence="1 2">GAS97</strain>
    </source>
</reference>
<gene>
    <name evidence="1" type="ORF">ABH943_007635</name>
</gene>
<proteinExistence type="predicted"/>
<keyword evidence="2" id="KW-1185">Reference proteome</keyword>
<comment type="caution">
    <text evidence="1">The sequence shown here is derived from an EMBL/GenBank/DDBJ whole genome shotgun (WGS) entry which is preliminary data.</text>
</comment>
<evidence type="ECO:0000313" key="2">
    <source>
        <dbReference type="Proteomes" id="UP001620514"/>
    </source>
</evidence>
<sequence>MATMLLWPTMAILRSGSFAPALLKYENLPDIKGSAVPRTLRKTPIHSAAFLGGIFRLALGIGKMVERGCFVE</sequence>
<dbReference type="RefSeq" id="WP_404613337.1">
    <property type="nucleotide sequence ID" value="NZ_JBIYDN010000036.1"/>
</dbReference>
<dbReference type="EMBL" id="JBIYDN010000036">
    <property type="protein sequence ID" value="MFK4447598.1"/>
    <property type="molecule type" value="Genomic_DNA"/>
</dbReference>
<accession>A0ABW8MV33</accession>
<dbReference type="Proteomes" id="UP001620514">
    <property type="component" value="Unassembled WGS sequence"/>
</dbReference>
<name>A0ABW8MV33_9BURK</name>
<evidence type="ECO:0000313" key="1">
    <source>
        <dbReference type="EMBL" id="MFK4447598.1"/>
    </source>
</evidence>
<organism evidence="1 2">
    <name type="scientific">Caballeronia udeis</name>
    <dbReference type="NCBI Taxonomy" id="1232866"/>
    <lineage>
        <taxon>Bacteria</taxon>
        <taxon>Pseudomonadati</taxon>
        <taxon>Pseudomonadota</taxon>
        <taxon>Betaproteobacteria</taxon>
        <taxon>Burkholderiales</taxon>
        <taxon>Burkholderiaceae</taxon>
        <taxon>Caballeronia</taxon>
    </lineage>
</organism>
<protein>
    <submittedName>
        <fullName evidence="1">Uncharacterized protein</fullName>
    </submittedName>
</protein>